<feature type="signal peptide" evidence="1">
    <location>
        <begin position="1"/>
        <end position="27"/>
    </location>
</feature>
<accession>A0ABV4U7I3</accession>
<organism evidence="2 3">
    <name type="scientific">Natronomicrosphaera hydrolytica</name>
    <dbReference type="NCBI Taxonomy" id="3242702"/>
    <lineage>
        <taxon>Bacteria</taxon>
        <taxon>Pseudomonadati</taxon>
        <taxon>Planctomycetota</taxon>
        <taxon>Phycisphaerae</taxon>
        <taxon>Phycisphaerales</taxon>
        <taxon>Phycisphaeraceae</taxon>
        <taxon>Natronomicrosphaera</taxon>
    </lineage>
</organism>
<evidence type="ECO:0000313" key="3">
    <source>
        <dbReference type="Proteomes" id="UP001575105"/>
    </source>
</evidence>
<name>A0ABV4U7I3_9BACT</name>
<comment type="caution">
    <text evidence="2">The sequence shown here is derived from an EMBL/GenBank/DDBJ whole genome shotgun (WGS) entry which is preliminary data.</text>
</comment>
<gene>
    <name evidence="2" type="ORF">ACERK3_14855</name>
</gene>
<evidence type="ECO:0000256" key="1">
    <source>
        <dbReference type="SAM" id="SignalP"/>
    </source>
</evidence>
<proteinExistence type="predicted"/>
<dbReference type="RefSeq" id="WP_425346493.1">
    <property type="nucleotide sequence ID" value="NZ_JBGUBD010000010.1"/>
</dbReference>
<protein>
    <recommendedName>
        <fullName evidence="4">DUF2066 domain-containing protein</fullName>
    </recommendedName>
</protein>
<feature type="chain" id="PRO_5045690284" description="DUF2066 domain-containing protein" evidence="1">
    <location>
        <begin position="28"/>
        <end position="301"/>
    </location>
</feature>
<dbReference type="Proteomes" id="UP001575105">
    <property type="component" value="Unassembled WGS sequence"/>
</dbReference>
<evidence type="ECO:0008006" key="4">
    <source>
        <dbReference type="Google" id="ProtNLM"/>
    </source>
</evidence>
<sequence length="301" mass="33528">MPCTKYSSPLIAMGLVACLLPAAVASADELQHDQLAANAKWYLHVDLDAMRSSTLGRNIIEHQTGDKHADRLAWIERHTGMRPHEQLTSILIYGTDFEHRQGVAIFQGDFDRDRIIDRLAGAPGYQSLDPANDTHRIALPGDTQRDLYLAFHNASLILASDRSRLITALATRTGRAEPLPADSPLLAGDREGAMFQFGATDLSQMHERQANLMQAADRMSMAIVEHDGRVALQGSVTADDERRAQQLYDAMRGMKAMAMLQSEELSPLFEQARLHRAGEHIEFTWSVPARDVIDMLEAYVR</sequence>
<keyword evidence="3" id="KW-1185">Reference proteome</keyword>
<dbReference type="EMBL" id="JBGUBD010000010">
    <property type="protein sequence ID" value="MFA9479567.1"/>
    <property type="molecule type" value="Genomic_DNA"/>
</dbReference>
<dbReference type="PROSITE" id="PS51257">
    <property type="entry name" value="PROKAR_LIPOPROTEIN"/>
    <property type="match status" value="1"/>
</dbReference>
<keyword evidence="1" id="KW-0732">Signal</keyword>
<reference evidence="2 3" key="1">
    <citation type="submission" date="2024-08" db="EMBL/GenBank/DDBJ databases">
        <title>Whole-genome sequencing of halo(alkali)philic microorganisms from hypersaline lakes.</title>
        <authorList>
            <person name="Sorokin D.Y."/>
            <person name="Merkel A.Y."/>
            <person name="Messina E."/>
            <person name="Yakimov M."/>
        </authorList>
    </citation>
    <scope>NUCLEOTIDE SEQUENCE [LARGE SCALE GENOMIC DNA]</scope>
    <source>
        <strain evidence="2 3">AB-hyl4</strain>
    </source>
</reference>
<evidence type="ECO:0000313" key="2">
    <source>
        <dbReference type="EMBL" id="MFA9479567.1"/>
    </source>
</evidence>